<organism evidence="1 2">
    <name type="scientific">Methylorubrum extorquens</name>
    <name type="common">Methylobacterium dichloromethanicum</name>
    <name type="synonym">Methylobacterium extorquens</name>
    <dbReference type="NCBI Taxonomy" id="408"/>
    <lineage>
        <taxon>Bacteria</taxon>
        <taxon>Pseudomonadati</taxon>
        <taxon>Pseudomonadota</taxon>
        <taxon>Alphaproteobacteria</taxon>
        <taxon>Hyphomicrobiales</taxon>
        <taxon>Methylobacteriaceae</taxon>
        <taxon>Methylorubrum</taxon>
    </lineage>
</organism>
<protein>
    <submittedName>
        <fullName evidence="1">Uncharacterized protein</fullName>
    </submittedName>
</protein>
<dbReference type="EMBL" id="CP073633">
    <property type="protein sequence ID" value="WHQ72498.1"/>
    <property type="molecule type" value="Genomic_DNA"/>
</dbReference>
<evidence type="ECO:0000313" key="1">
    <source>
        <dbReference type="EMBL" id="WHQ72498.1"/>
    </source>
</evidence>
<reference evidence="1" key="1">
    <citation type="journal article" date="2022" name="Biotechnol. Bioprocess Eng.">
        <title>Pan-genome Analysis Reveals Comparative Genomic Features of Central Metabolic Pathways in Methylorubrum extorquens.</title>
        <authorList>
            <person name="Lee G.M."/>
            <person name="Scott-Nevros Z.K."/>
            <person name="Lee S.-M."/>
            <person name="Kim D."/>
        </authorList>
    </citation>
    <scope>NUCLEOTIDE SEQUENCE</scope>
    <source>
        <strain evidence="1">ATCC 55366</strain>
    </source>
</reference>
<dbReference type="AlphaFoldDB" id="A0AAX3WQ27"/>
<accession>A0AAX3WQ27</accession>
<sequence length="90" mass="9479">MPDPNPTVSELFKANVVTHDDLNALVDAVLAGRMNVREELAEGYTLDVAAAVKANAFATAVLRDKTSSTGARRTAARTAILLARAQKAGQ</sequence>
<dbReference type="RefSeq" id="WP_283536223.1">
    <property type="nucleotide sequence ID" value="NZ_CP073633.1"/>
</dbReference>
<dbReference type="Proteomes" id="UP001223720">
    <property type="component" value="Chromosome"/>
</dbReference>
<name>A0AAX3WQ27_METEX</name>
<evidence type="ECO:0000313" key="2">
    <source>
        <dbReference type="Proteomes" id="UP001223720"/>
    </source>
</evidence>
<proteinExistence type="predicted"/>
<gene>
    <name evidence="1" type="ORF">KEC54_13575</name>
</gene>